<dbReference type="AlphaFoldDB" id="A0A106E5E5"/>
<sequence length="140" mass="14981">MTKEAVMGAMNLPLKPSGEAMPYDAVLTLLRNTGCIKRVADSDAYVANFKAIVHVLLTQYLSQEVCAVATVAYEDGLRAGLAGAEPKREALAALGKRGARNCGVTKGFLEMVSRAGCTHGQSIRQEYQLDRLDPPSHCNG</sequence>
<dbReference type="Proteomes" id="UP000062317">
    <property type="component" value="Unassembled WGS sequence"/>
</dbReference>
<accession>A0A106E5E5</accession>
<reference evidence="1 2" key="1">
    <citation type="submission" date="2015-11" db="EMBL/GenBank/DDBJ databases">
        <title>Expanding the genomic diversity of Burkholderia species for the development of highly accurate diagnostics.</title>
        <authorList>
            <person name="Sahl J."/>
            <person name="Keim P."/>
            <person name="Wagner D."/>
        </authorList>
    </citation>
    <scope>NUCLEOTIDE SEQUENCE [LARGE SCALE GENOMIC DNA]</scope>
    <source>
        <strain evidence="1 2">MSMB1301WGS</strain>
    </source>
</reference>
<proteinExistence type="predicted"/>
<evidence type="ECO:0000313" key="2">
    <source>
        <dbReference type="Proteomes" id="UP000062317"/>
    </source>
</evidence>
<protein>
    <submittedName>
        <fullName evidence="1">Uncharacterized protein</fullName>
    </submittedName>
</protein>
<evidence type="ECO:0000313" key="1">
    <source>
        <dbReference type="EMBL" id="KVV52639.1"/>
    </source>
</evidence>
<comment type="caution">
    <text evidence="1">The sequence shown here is derived from an EMBL/GenBank/DDBJ whole genome shotgun (WGS) entry which is preliminary data.</text>
</comment>
<keyword evidence="2" id="KW-1185">Reference proteome</keyword>
<organism evidence="1 2">
    <name type="scientific">Burkholderia territorii</name>
    <dbReference type="NCBI Taxonomy" id="1503055"/>
    <lineage>
        <taxon>Bacteria</taxon>
        <taxon>Pseudomonadati</taxon>
        <taxon>Pseudomonadota</taxon>
        <taxon>Betaproteobacteria</taxon>
        <taxon>Burkholderiales</taxon>
        <taxon>Burkholderiaceae</taxon>
        <taxon>Burkholderia</taxon>
        <taxon>Burkholderia cepacia complex</taxon>
    </lineage>
</organism>
<gene>
    <name evidence="1" type="ORF">WT27_28895</name>
</gene>
<name>A0A106E5E5_9BURK</name>
<dbReference type="EMBL" id="LPEQ01000040">
    <property type="protein sequence ID" value="KVV52639.1"/>
    <property type="molecule type" value="Genomic_DNA"/>
</dbReference>